<evidence type="ECO:0000259" key="9">
    <source>
        <dbReference type="PROSITE" id="PS51873"/>
    </source>
</evidence>
<evidence type="ECO:0000256" key="7">
    <source>
        <dbReference type="ARBA" id="ARBA00022786"/>
    </source>
</evidence>
<protein>
    <recommendedName>
        <fullName evidence="2">RBR-type E3 ubiquitin transferase</fullName>
        <ecNumber evidence="2">2.3.2.31</ecNumber>
    </recommendedName>
</protein>
<keyword evidence="11" id="KW-1185">Reference proteome</keyword>
<keyword evidence="7" id="KW-0833">Ubl conjugation pathway</keyword>
<dbReference type="Pfam" id="PF01485">
    <property type="entry name" value="IBR"/>
    <property type="match status" value="1"/>
</dbReference>
<evidence type="ECO:0000256" key="5">
    <source>
        <dbReference type="ARBA" id="ARBA00022737"/>
    </source>
</evidence>
<evidence type="ECO:0000256" key="8">
    <source>
        <dbReference type="ARBA" id="ARBA00022833"/>
    </source>
</evidence>
<dbReference type="GO" id="GO:0061630">
    <property type="term" value="F:ubiquitin protein ligase activity"/>
    <property type="evidence" value="ECO:0007669"/>
    <property type="project" value="UniProtKB-EC"/>
</dbReference>
<reference evidence="10" key="1">
    <citation type="submission" date="2022-08" db="UniProtKB">
        <authorList>
            <consortium name="EnsemblMetazoa"/>
        </authorList>
    </citation>
    <scope>IDENTIFICATION</scope>
    <source>
        <strain evidence="10">05x7-T-G4-1.051#20</strain>
    </source>
</reference>
<keyword evidence="3" id="KW-0808">Transferase</keyword>
<dbReference type="PROSITE" id="PS51873">
    <property type="entry name" value="TRIAD"/>
    <property type="match status" value="1"/>
</dbReference>
<keyword evidence="6" id="KW-0863">Zinc-finger</keyword>
<dbReference type="PANTHER" id="PTHR11685">
    <property type="entry name" value="RBR FAMILY RING FINGER AND IBR DOMAIN-CONTAINING"/>
    <property type="match status" value="1"/>
</dbReference>
<accession>A0A8W8JIF5</accession>
<evidence type="ECO:0000256" key="1">
    <source>
        <dbReference type="ARBA" id="ARBA00001798"/>
    </source>
</evidence>
<evidence type="ECO:0000256" key="4">
    <source>
        <dbReference type="ARBA" id="ARBA00022723"/>
    </source>
</evidence>
<dbReference type="Gene3D" id="1.20.120.1750">
    <property type="match status" value="1"/>
</dbReference>
<evidence type="ECO:0000313" key="11">
    <source>
        <dbReference type="Proteomes" id="UP000005408"/>
    </source>
</evidence>
<dbReference type="EC" id="2.3.2.31" evidence="2"/>
<keyword evidence="4" id="KW-0479">Metal-binding</keyword>
<dbReference type="CDD" id="cd20336">
    <property type="entry name" value="Rcat_RBR"/>
    <property type="match status" value="1"/>
</dbReference>
<dbReference type="GO" id="GO:0008270">
    <property type="term" value="F:zinc ion binding"/>
    <property type="evidence" value="ECO:0007669"/>
    <property type="project" value="UniProtKB-KW"/>
</dbReference>
<feature type="domain" description="RING-type" evidence="9">
    <location>
        <begin position="79"/>
        <end position="304"/>
    </location>
</feature>
<evidence type="ECO:0000256" key="3">
    <source>
        <dbReference type="ARBA" id="ARBA00022679"/>
    </source>
</evidence>
<organism evidence="10 11">
    <name type="scientific">Magallana gigas</name>
    <name type="common">Pacific oyster</name>
    <name type="synonym">Crassostrea gigas</name>
    <dbReference type="NCBI Taxonomy" id="29159"/>
    <lineage>
        <taxon>Eukaryota</taxon>
        <taxon>Metazoa</taxon>
        <taxon>Spiralia</taxon>
        <taxon>Lophotrochozoa</taxon>
        <taxon>Mollusca</taxon>
        <taxon>Bivalvia</taxon>
        <taxon>Autobranchia</taxon>
        <taxon>Pteriomorphia</taxon>
        <taxon>Ostreida</taxon>
        <taxon>Ostreoidea</taxon>
        <taxon>Ostreidae</taxon>
        <taxon>Magallana</taxon>
    </lineage>
</organism>
<dbReference type="InterPro" id="IPR002867">
    <property type="entry name" value="IBR_dom"/>
</dbReference>
<dbReference type="SUPFAM" id="SSF57850">
    <property type="entry name" value="RING/U-box"/>
    <property type="match status" value="2"/>
</dbReference>
<evidence type="ECO:0000313" key="10">
    <source>
        <dbReference type="EnsemblMetazoa" id="G18674.4:cds"/>
    </source>
</evidence>
<dbReference type="InterPro" id="IPR031127">
    <property type="entry name" value="E3_UB_ligase_RBR"/>
</dbReference>
<dbReference type="OrthoDB" id="6084070at2759"/>
<dbReference type="EnsemblMetazoa" id="G18674.4">
    <property type="protein sequence ID" value="G18674.4:cds"/>
    <property type="gene ID" value="G18674"/>
</dbReference>
<dbReference type="Proteomes" id="UP000005408">
    <property type="component" value="Unassembled WGS sequence"/>
</dbReference>
<keyword evidence="8" id="KW-0862">Zinc</keyword>
<dbReference type="AlphaFoldDB" id="A0A8W8JIF5"/>
<name>A0A8W8JIF5_MAGGI</name>
<evidence type="ECO:0000256" key="2">
    <source>
        <dbReference type="ARBA" id="ARBA00012251"/>
    </source>
</evidence>
<comment type="catalytic activity">
    <reaction evidence="1">
        <text>[E2 ubiquitin-conjugating enzyme]-S-ubiquitinyl-L-cysteine + [acceptor protein]-L-lysine = [E2 ubiquitin-conjugating enzyme]-L-cysteine + [acceptor protein]-N(6)-ubiquitinyl-L-lysine.</text>
        <dbReference type="EC" id="2.3.2.31"/>
    </reaction>
</comment>
<dbReference type="GO" id="GO:0016567">
    <property type="term" value="P:protein ubiquitination"/>
    <property type="evidence" value="ECO:0007669"/>
    <property type="project" value="InterPro"/>
</dbReference>
<keyword evidence="5" id="KW-0677">Repeat</keyword>
<sequence>MQYQRLSSRCPSFLTSDCFSILDAKKNIARQCSITQYSVSIVDMEDGIIYGDDRSLSGLKLPLLVMIGNENRQFPSYLNTEEPDMLTLDDSEDEPRLKMSCGHALSADSLFGFMKSELMTKTVDAIRCPTAGCGSEWRMQEIIRKADMTEDEQIFFEFRISLNAVNKEDSSTSSCPSCGNFCQRQAETNAQVVCVFCSKSEGKEFNFCWDCKSLWYPNHRCDNAELEAFQRILNEAPLKTLDYSHIEGVPSKRMCPSCRSLIEHDSMCKEMTCIKCKFKFCFSCLKPCLNGSLQCSGYRMKCSVAPVQNVQS</sequence>
<proteinExistence type="predicted"/>
<dbReference type="InterPro" id="IPR044066">
    <property type="entry name" value="TRIAD_supradom"/>
</dbReference>
<dbReference type="OMA" id="VQSCPKC"/>
<evidence type="ECO:0000256" key="6">
    <source>
        <dbReference type="ARBA" id="ARBA00022771"/>
    </source>
</evidence>